<evidence type="ECO:0000259" key="8">
    <source>
        <dbReference type="PROSITE" id="PS50850"/>
    </source>
</evidence>
<evidence type="ECO:0000256" key="4">
    <source>
        <dbReference type="ARBA" id="ARBA00022692"/>
    </source>
</evidence>
<dbReference type="GO" id="GO:0005886">
    <property type="term" value="C:plasma membrane"/>
    <property type="evidence" value="ECO:0007669"/>
    <property type="project" value="UniProtKB-SubCell"/>
</dbReference>
<dbReference type="InterPro" id="IPR004638">
    <property type="entry name" value="EmrB-like"/>
</dbReference>
<feature type="transmembrane region" description="Helical" evidence="7">
    <location>
        <begin position="209"/>
        <end position="228"/>
    </location>
</feature>
<dbReference type="FunFam" id="1.20.1720.10:FF:000004">
    <property type="entry name" value="EmrB/QacA family drug resistance transporter"/>
    <property type="match status" value="1"/>
</dbReference>
<dbReference type="Gene3D" id="1.20.1250.20">
    <property type="entry name" value="MFS general substrate transporter like domains"/>
    <property type="match status" value="1"/>
</dbReference>
<comment type="subcellular location">
    <subcellularLocation>
        <location evidence="1">Cell membrane</location>
        <topology evidence="1">Multi-pass membrane protein</topology>
    </subcellularLocation>
</comment>
<name>D7BB94_ALLS1</name>
<feature type="transmembrane region" description="Helical" evidence="7">
    <location>
        <begin position="52"/>
        <end position="75"/>
    </location>
</feature>
<keyword evidence="4 7" id="KW-0812">Transmembrane</keyword>
<dbReference type="KEGG" id="msv:Mesil_0740"/>
<dbReference type="PANTHER" id="PTHR23501:SF197">
    <property type="entry name" value="COMD"/>
    <property type="match status" value="1"/>
</dbReference>
<sequence>MASPNSAPKAALLTPQQRLFTLLGTLLGLLLAALDQTIVATAGPAIQRDLEIAASLYVWITTAYLVTSTVFVPIYGKLSDLYGRKPVLIAAISIFLLGSLLCGISQSAVQLILFRALQGLGSAGLFVTAFAIIADIFPPAVRGRYTGLFGAVFGLSSVVGPLVGGFLTDNISWHWVFFVNLPVGAVALAFIFSRMPLLRLSQRRPTIDYLGAAWLLLFTVPLLLALSLGKTTLNPGETGFLWSSWQILGMFALAAAGLVGFLLTERRVREPILPLSLFANRTFAVGNAASFVLGAGFLAAIVFLPLFMVIVVGLSATNSGLTVTPLTLGIVSGNVISGQLVSRFGRYKPLMLTGLSILSVAFVIMGFTLTPQSSQLELILKMILMGLGLGPAIPLYTLAVQNAVSPLMAGVASSTVLFFRSMGSTIGVAILGSIFANTFSSELSTRVTAATAELPPALRAQFQAPGANAGGEGAQLSFDAAALKTQLTRHFDQQYQAIYKAIIAAPSGLQALLRDPSLPTDLRDNLSRIPPQALQRPQTRQQVLDGVRHGLEQAQKQAIATVDRIEQAVKQALTVAITQVYKIGILIALLGIALTFLIPELPLRKSNASAPTAAD</sequence>
<dbReference type="eggNOG" id="COG0477">
    <property type="taxonomic scope" value="Bacteria"/>
</dbReference>
<dbReference type="RefSeq" id="WP_013157243.1">
    <property type="nucleotide sequence ID" value="NC_014212.1"/>
</dbReference>
<dbReference type="STRING" id="526227.Mesil_0740"/>
<dbReference type="OrthoDB" id="102502at2"/>
<dbReference type="InterPro" id="IPR020846">
    <property type="entry name" value="MFS_dom"/>
</dbReference>
<keyword evidence="6 7" id="KW-0472">Membrane</keyword>
<dbReference type="GO" id="GO:0022857">
    <property type="term" value="F:transmembrane transporter activity"/>
    <property type="evidence" value="ECO:0007669"/>
    <property type="project" value="InterPro"/>
</dbReference>
<protein>
    <submittedName>
        <fullName evidence="9">Drug resistance transporter, EmrB/QacA subfamily</fullName>
    </submittedName>
</protein>
<evidence type="ECO:0000313" key="10">
    <source>
        <dbReference type="Proteomes" id="UP000001916"/>
    </source>
</evidence>
<keyword evidence="5 7" id="KW-1133">Transmembrane helix</keyword>
<feature type="transmembrane region" description="Helical" evidence="7">
    <location>
        <begin position="417"/>
        <end position="436"/>
    </location>
</feature>
<dbReference type="PRINTS" id="PR01035">
    <property type="entry name" value="TCRTETA"/>
</dbReference>
<feature type="transmembrane region" description="Helical" evidence="7">
    <location>
        <begin position="173"/>
        <end position="197"/>
    </location>
</feature>
<dbReference type="HOGENOM" id="CLU_000960_2_5_0"/>
<evidence type="ECO:0000256" key="3">
    <source>
        <dbReference type="ARBA" id="ARBA00022475"/>
    </source>
</evidence>
<dbReference type="Pfam" id="PF07690">
    <property type="entry name" value="MFS_1"/>
    <property type="match status" value="1"/>
</dbReference>
<feature type="domain" description="Major facilitator superfamily (MFS) profile" evidence="8">
    <location>
        <begin position="21"/>
        <end position="468"/>
    </location>
</feature>
<evidence type="ECO:0000256" key="6">
    <source>
        <dbReference type="ARBA" id="ARBA00023136"/>
    </source>
</evidence>
<dbReference type="NCBIfam" id="TIGR00711">
    <property type="entry name" value="efflux_EmrB"/>
    <property type="match status" value="1"/>
</dbReference>
<evidence type="ECO:0000256" key="2">
    <source>
        <dbReference type="ARBA" id="ARBA00022448"/>
    </source>
</evidence>
<dbReference type="AlphaFoldDB" id="D7BB94"/>
<dbReference type="eggNOG" id="COG2211">
    <property type="taxonomic scope" value="Bacteria"/>
</dbReference>
<evidence type="ECO:0000313" key="9">
    <source>
        <dbReference type="EMBL" id="ADH62654.1"/>
    </source>
</evidence>
<dbReference type="CDD" id="cd17502">
    <property type="entry name" value="MFS_Azr1_MDR_like"/>
    <property type="match status" value="1"/>
</dbReference>
<feature type="transmembrane region" description="Helical" evidence="7">
    <location>
        <begin position="87"/>
        <end position="106"/>
    </location>
</feature>
<dbReference type="PANTHER" id="PTHR23501">
    <property type="entry name" value="MAJOR FACILITATOR SUPERFAMILY"/>
    <property type="match status" value="1"/>
</dbReference>
<dbReference type="EMBL" id="CP002042">
    <property type="protein sequence ID" value="ADH62654.1"/>
    <property type="molecule type" value="Genomic_DNA"/>
</dbReference>
<feature type="transmembrane region" description="Helical" evidence="7">
    <location>
        <begin position="580"/>
        <end position="598"/>
    </location>
</feature>
<dbReference type="InterPro" id="IPR036259">
    <property type="entry name" value="MFS_trans_sf"/>
</dbReference>
<reference evidence="9 10" key="1">
    <citation type="journal article" date="2010" name="Stand. Genomic Sci.">
        <title>Complete genome sequence of Meiothermus silvanus type strain (VI-R2).</title>
        <authorList>
            <person name="Sikorski J."/>
            <person name="Tindall B.J."/>
            <person name="Lowry S."/>
            <person name="Lucas S."/>
            <person name="Nolan M."/>
            <person name="Copeland A."/>
            <person name="Glavina Del Rio T."/>
            <person name="Tice H."/>
            <person name="Cheng J.F."/>
            <person name="Han C."/>
            <person name="Pitluck S."/>
            <person name="Liolios K."/>
            <person name="Ivanova N."/>
            <person name="Mavromatis K."/>
            <person name="Mikhailova N."/>
            <person name="Pati A."/>
            <person name="Goodwin L."/>
            <person name="Chen A."/>
            <person name="Palaniappan K."/>
            <person name="Land M."/>
            <person name="Hauser L."/>
            <person name="Chang Y.J."/>
            <person name="Jeffries C.D."/>
            <person name="Rohde M."/>
            <person name="Goker M."/>
            <person name="Woyke T."/>
            <person name="Bristow J."/>
            <person name="Eisen J.A."/>
            <person name="Markowitz V."/>
            <person name="Hugenholtz P."/>
            <person name="Kyrpides N.C."/>
            <person name="Klenk H.P."/>
            <person name="Lapidus A."/>
        </authorList>
    </citation>
    <scope>NUCLEOTIDE SEQUENCE [LARGE SCALE GENOMIC DNA]</scope>
    <source>
        <strain evidence="10">ATCC 700542 / DSM 9946 / VI-R2</strain>
    </source>
</reference>
<feature type="transmembrane region" description="Helical" evidence="7">
    <location>
        <begin position="350"/>
        <end position="369"/>
    </location>
</feature>
<dbReference type="InterPro" id="IPR001958">
    <property type="entry name" value="Tet-R_TetA/multi-R_MdtG-like"/>
</dbReference>
<keyword evidence="3" id="KW-1003">Cell membrane</keyword>
<feature type="transmembrane region" description="Helical" evidence="7">
    <location>
        <begin position="240"/>
        <end position="263"/>
    </location>
</feature>
<dbReference type="Proteomes" id="UP000001916">
    <property type="component" value="Chromosome"/>
</dbReference>
<dbReference type="PROSITE" id="PS50850">
    <property type="entry name" value="MFS"/>
    <property type="match status" value="1"/>
</dbReference>
<evidence type="ECO:0000256" key="5">
    <source>
        <dbReference type="ARBA" id="ARBA00022989"/>
    </source>
</evidence>
<evidence type="ECO:0000256" key="1">
    <source>
        <dbReference type="ARBA" id="ARBA00004651"/>
    </source>
</evidence>
<dbReference type="SUPFAM" id="SSF103473">
    <property type="entry name" value="MFS general substrate transporter"/>
    <property type="match status" value="1"/>
</dbReference>
<dbReference type="Gene3D" id="1.20.1720.10">
    <property type="entry name" value="Multidrug resistance protein D"/>
    <property type="match status" value="1"/>
</dbReference>
<organism evidence="9 10">
    <name type="scientific">Allomeiothermus silvanus (strain ATCC 700542 / DSM 9946 / NBRC 106475 / NCIMB 13440 / VI-R2)</name>
    <name type="common">Thermus silvanus</name>
    <dbReference type="NCBI Taxonomy" id="526227"/>
    <lineage>
        <taxon>Bacteria</taxon>
        <taxon>Thermotogati</taxon>
        <taxon>Deinococcota</taxon>
        <taxon>Deinococci</taxon>
        <taxon>Thermales</taxon>
        <taxon>Thermaceae</taxon>
        <taxon>Allomeiothermus</taxon>
    </lineage>
</organism>
<dbReference type="InterPro" id="IPR011701">
    <property type="entry name" value="MFS"/>
</dbReference>
<feature type="transmembrane region" description="Helical" evidence="7">
    <location>
        <begin position="112"/>
        <end position="133"/>
    </location>
</feature>
<keyword evidence="10" id="KW-1185">Reference proteome</keyword>
<evidence type="ECO:0000256" key="7">
    <source>
        <dbReference type="SAM" id="Phobius"/>
    </source>
</evidence>
<feature type="transmembrane region" description="Helical" evidence="7">
    <location>
        <begin position="378"/>
        <end position="397"/>
    </location>
</feature>
<gene>
    <name evidence="9" type="ordered locus">Mesil_0740</name>
</gene>
<accession>D7BB94</accession>
<proteinExistence type="predicted"/>
<keyword evidence="2" id="KW-0813">Transport</keyword>
<feature type="transmembrane region" description="Helical" evidence="7">
    <location>
        <begin position="145"/>
        <end position="167"/>
    </location>
</feature>
<feature type="transmembrane region" description="Helical" evidence="7">
    <location>
        <begin position="283"/>
        <end position="316"/>
    </location>
</feature>